<name>A0AAN8LVT1_9TELE</name>
<keyword evidence="2" id="KW-1185">Reference proteome</keyword>
<dbReference type="Proteomes" id="UP001356427">
    <property type="component" value="Unassembled WGS sequence"/>
</dbReference>
<comment type="caution">
    <text evidence="1">The sequence shown here is derived from an EMBL/GenBank/DDBJ whole genome shotgun (WGS) entry which is preliminary data.</text>
</comment>
<accession>A0AAN8LVT1</accession>
<evidence type="ECO:0000313" key="1">
    <source>
        <dbReference type="EMBL" id="KAK6313255.1"/>
    </source>
</evidence>
<dbReference type="AlphaFoldDB" id="A0AAN8LVT1"/>
<dbReference type="EMBL" id="JAGTTL010000014">
    <property type="protein sequence ID" value="KAK6313255.1"/>
    <property type="molecule type" value="Genomic_DNA"/>
</dbReference>
<sequence>MSLANHVRAEQTEHLTDLPQVAGCRCWGGNWASSVGSAQSTQPECLPMLHSGCAQEALVWLLLQGWGCHGGQECPRPVLVMGVGRAEFHRQILSCRAEERRGTVGEVQRQSLGFA</sequence>
<evidence type="ECO:0000313" key="2">
    <source>
        <dbReference type="Proteomes" id="UP001356427"/>
    </source>
</evidence>
<reference evidence="1 2" key="1">
    <citation type="submission" date="2021-04" db="EMBL/GenBank/DDBJ databases">
        <authorList>
            <person name="De Guttry C."/>
            <person name="Zahm M."/>
            <person name="Klopp C."/>
            <person name="Cabau C."/>
            <person name="Louis A."/>
            <person name="Berthelot C."/>
            <person name="Parey E."/>
            <person name="Roest Crollius H."/>
            <person name="Montfort J."/>
            <person name="Robinson-Rechavi M."/>
            <person name="Bucao C."/>
            <person name="Bouchez O."/>
            <person name="Gislard M."/>
            <person name="Lluch J."/>
            <person name="Milhes M."/>
            <person name="Lampietro C."/>
            <person name="Lopez Roques C."/>
            <person name="Donnadieu C."/>
            <person name="Braasch I."/>
            <person name="Desvignes T."/>
            <person name="Postlethwait J."/>
            <person name="Bobe J."/>
            <person name="Wedekind C."/>
            <person name="Guiguen Y."/>
        </authorList>
    </citation>
    <scope>NUCLEOTIDE SEQUENCE [LARGE SCALE GENOMIC DNA]</scope>
    <source>
        <strain evidence="1">Cs_M1</strain>
        <tissue evidence="1">Blood</tissue>
    </source>
</reference>
<proteinExistence type="predicted"/>
<gene>
    <name evidence="1" type="ORF">J4Q44_G00166020</name>
</gene>
<organism evidence="1 2">
    <name type="scientific">Coregonus suidteri</name>
    <dbReference type="NCBI Taxonomy" id="861788"/>
    <lineage>
        <taxon>Eukaryota</taxon>
        <taxon>Metazoa</taxon>
        <taxon>Chordata</taxon>
        <taxon>Craniata</taxon>
        <taxon>Vertebrata</taxon>
        <taxon>Euteleostomi</taxon>
        <taxon>Actinopterygii</taxon>
        <taxon>Neopterygii</taxon>
        <taxon>Teleostei</taxon>
        <taxon>Protacanthopterygii</taxon>
        <taxon>Salmoniformes</taxon>
        <taxon>Salmonidae</taxon>
        <taxon>Coregoninae</taxon>
        <taxon>Coregonus</taxon>
    </lineage>
</organism>
<protein>
    <submittedName>
        <fullName evidence="1">Uncharacterized protein</fullName>
    </submittedName>
</protein>